<gene>
    <name evidence="1" type="ORF">J2T57_001446</name>
</gene>
<dbReference type="Proteomes" id="UP001205843">
    <property type="component" value="Unassembled WGS sequence"/>
</dbReference>
<proteinExistence type="predicted"/>
<evidence type="ECO:0000313" key="1">
    <source>
        <dbReference type="EMBL" id="MCP1674344.1"/>
    </source>
</evidence>
<dbReference type="AlphaFoldDB" id="A0AAE3KB41"/>
<name>A0AAE3KB41_9GAMM</name>
<accession>A0AAE3KB41</accession>
<reference evidence="1" key="1">
    <citation type="submission" date="2022-03" db="EMBL/GenBank/DDBJ databases">
        <title>Genomic Encyclopedia of Type Strains, Phase III (KMG-III): the genomes of soil and plant-associated and newly described type strains.</title>
        <authorList>
            <person name="Whitman W."/>
        </authorList>
    </citation>
    <scope>NUCLEOTIDE SEQUENCE</scope>
    <source>
        <strain evidence="1">ANL 6-2</strain>
    </source>
</reference>
<dbReference type="RefSeq" id="WP_253476285.1">
    <property type="nucleotide sequence ID" value="NZ_JALJXV010000003.1"/>
</dbReference>
<protein>
    <submittedName>
        <fullName evidence="1">Uncharacterized protein</fullName>
    </submittedName>
</protein>
<sequence>MYAAQFYARRVIRDTAWAFDTFALVGLIESSPDAVQPESLGRAEVVPGGQGFRIVPGGSRHAVIEDDETRLADVAGALRRKIWSGALAANGRIDLFLRETRISPKGEGGRVYAFCAAAVFPVGHLEDGLLYSFDDAGRLVERRAVSALGDEIGQLFDRPIWHVGGEDEQYALLSTRRLDVHDASVRRSQLMLEAMERGASVGREVALEIAAITAFLEDERMQRDGEFRHYQRTMLRRHGVMDYSVPQTKNDLMRRQAAVREVLDAIKTAPSAEIGGDHAPCL</sequence>
<keyword evidence="2" id="KW-1185">Reference proteome</keyword>
<dbReference type="EMBL" id="JALJXV010000003">
    <property type="protein sequence ID" value="MCP1674344.1"/>
    <property type="molecule type" value="Genomic_DNA"/>
</dbReference>
<organism evidence="1 2">
    <name type="scientific">Natronocella acetinitrilica</name>
    <dbReference type="NCBI Taxonomy" id="414046"/>
    <lineage>
        <taxon>Bacteria</taxon>
        <taxon>Pseudomonadati</taxon>
        <taxon>Pseudomonadota</taxon>
        <taxon>Gammaproteobacteria</taxon>
        <taxon>Chromatiales</taxon>
        <taxon>Ectothiorhodospiraceae</taxon>
        <taxon>Natronocella</taxon>
    </lineage>
</organism>
<evidence type="ECO:0000313" key="2">
    <source>
        <dbReference type="Proteomes" id="UP001205843"/>
    </source>
</evidence>
<comment type="caution">
    <text evidence="1">The sequence shown here is derived from an EMBL/GenBank/DDBJ whole genome shotgun (WGS) entry which is preliminary data.</text>
</comment>